<dbReference type="AlphaFoldDB" id="A0A939K363"/>
<organism evidence="1 2">
    <name type="scientific">Fibrella aquatilis</name>
    <dbReference type="NCBI Taxonomy" id="2817059"/>
    <lineage>
        <taxon>Bacteria</taxon>
        <taxon>Pseudomonadati</taxon>
        <taxon>Bacteroidota</taxon>
        <taxon>Cytophagia</taxon>
        <taxon>Cytophagales</taxon>
        <taxon>Spirosomataceae</taxon>
        <taxon>Fibrella</taxon>
    </lineage>
</organism>
<evidence type="ECO:0000313" key="2">
    <source>
        <dbReference type="Proteomes" id="UP000664795"/>
    </source>
</evidence>
<name>A0A939K363_9BACT</name>
<keyword evidence="2" id="KW-1185">Reference proteome</keyword>
<dbReference type="PROSITE" id="PS51257">
    <property type="entry name" value="PROKAR_LIPOPROTEIN"/>
    <property type="match status" value="1"/>
</dbReference>
<protein>
    <submittedName>
        <fullName evidence="1">Uncharacterized protein</fullName>
    </submittedName>
</protein>
<accession>A0A939K363</accession>
<gene>
    <name evidence="1" type="ORF">J2I48_23685</name>
</gene>
<dbReference type="EMBL" id="JAFMYU010000025">
    <property type="protein sequence ID" value="MBO0934030.1"/>
    <property type="molecule type" value="Genomic_DNA"/>
</dbReference>
<sequence length="281" mass="31506">MISPLRLLCLAGLFLLQSCNYTYVGQEAEKVRLKTLFYKNSGVFIGITSTFDYSVGKQIQQCTFANNPEYLSGADPTGKPVALYTYEANGQLASYDFRYARPTSKGRTGELTVFTNTPALITSESYFLEKGGQRVLFKKGSYTLANGLVTSYSRQLTDKYDFSQLYLSEQGYPTETSEYTYAGGNLVRVKTKNNEYELTTDYLYDANPNPLQGIYNPDITPVRRYSRNNMLTSSSTYIYSNGQNIQGAPLPASIASPFVYDGRGYPVSESSGFNRFEYEAY</sequence>
<comment type="caution">
    <text evidence="1">The sequence shown here is derived from an EMBL/GenBank/DDBJ whole genome shotgun (WGS) entry which is preliminary data.</text>
</comment>
<evidence type="ECO:0000313" key="1">
    <source>
        <dbReference type="EMBL" id="MBO0934030.1"/>
    </source>
</evidence>
<reference evidence="1 2" key="1">
    <citation type="submission" date="2021-03" db="EMBL/GenBank/DDBJ databases">
        <title>Fibrella sp. HMF5036 genome sequencing and assembly.</title>
        <authorList>
            <person name="Kang H."/>
            <person name="Kim H."/>
            <person name="Bae S."/>
            <person name="Joh K."/>
        </authorList>
    </citation>
    <scope>NUCLEOTIDE SEQUENCE [LARGE SCALE GENOMIC DNA]</scope>
    <source>
        <strain evidence="1 2">HMF5036</strain>
    </source>
</reference>
<proteinExistence type="predicted"/>
<dbReference type="Proteomes" id="UP000664795">
    <property type="component" value="Unassembled WGS sequence"/>
</dbReference>
<dbReference type="RefSeq" id="WP_207337996.1">
    <property type="nucleotide sequence ID" value="NZ_JAFMYU010000025.1"/>
</dbReference>